<organism evidence="1 2">
    <name type="scientific">Picrophilus torridus (strain ATCC 700027 / DSM 9790 / JCM 10055 / NBRC 100828 / KAW 2/3)</name>
    <dbReference type="NCBI Taxonomy" id="1122961"/>
    <lineage>
        <taxon>Archaea</taxon>
        <taxon>Methanobacteriati</taxon>
        <taxon>Thermoplasmatota</taxon>
        <taxon>Thermoplasmata</taxon>
        <taxon>Thermoplasmatales</taxon>
        <taxon>Picrophilaceae</taxon>
        <taxon>Picrophilus</taxon>
    </lineage>
</organism>
<reference evidence="1 2" key="1">
    <citation type="journal article" date="2004" name="Proc. Natl. Acad. Sci. U.S.A.">
        <title>Genome sequence of Picrophilus torridus and its implications for life around pH 0.</title>
        <authorList>
            <person name="Futterer O."/>
            <person name="Angelov A."/>
            <person name="Liesegang H."/>
            <person name="Gottschalk G."/>
            <person name="Schleper C."/>
            <person name="Schepers B."/>
            <person name="Dock C."/>
            <person name="Antranikian G."/>
            <person name="Liebl W."/>
        </authorList>
    </citation>
    <scope>NUCLEOTIDE SEQUENCE [LARGE SCALE GENOMIC DNA]</scope>
    <source>
        <strain evidence="2">ATCC 700027 / DSM 9790 / JCM 10055 / NBRC 100828</strain>
    </source>
</reference>
<gene>
    <name evidence="1" type="ordered locus">PTO0360</name>
</gene>
<dbReference type="KEGG" id="pto:PTO0360"/>
<protein>
    <submittedName>
        <fullName evidence="1">Uncharacterized protein</fullName>
    </submittedName>
</protein>
<dbReference type="AlphaFoldDB" id="Q6L257"/>
<evidence type="ECO:0000313" key="1">
    <source>
        <dbReference type="EMBL" id="AAT42945.1"/>
    </source>
</evidence>
<name>Q6L257_PICTO</name>
<evidence type="ECO:0000313" key="2">
    <source>
        <dbReference type="Proteomes" id="UP000000438"/>
    </source>
</evidence>
<dbReference type="EMBL" id="AE017261">
    <property type="protein sequence ID" value="AAT42945.1"/>
    <property type="molecule type" value="Genomic_DNA"/>
</dbReference>
<dbReference type="InParanoid" id="Q6L257"/>
<dbReference type="Proteomes" id="UP000000438">
    <property type="component" value="Chromosome"/>
</dbReference>
<proteinExistence type="predicted"/>
<sequence>MLSDIFIMISLNSIKHKGYINPEYALAYAIIKRFNLTPNDKEKIEKLDMDDNIRKIIYEALGIK</sequence>
<accession>Q6L257</accession>
<dbReference type="PaxDb" id="263820-PTO0360"/>
<dbReference type="STRING" id="263820.PTO0360"/>
<dbReference type="HOGENOM" id="CLU_206912_0_0_2"/>